<dbReference type="OrthoDB" id="630188at2759"/>
<evidence type="ECO:0000259" key="3">
    <source>
        <dbReference type="Pfam" id="PF13839"/>
    </source>
</evidence>
<keyword evidence="5" id="KW-1185">Reference proteome</keyword>
<dbReference type="AlphaFoldDB" id="A0A8H7PV03"/>
<evidence type="ECO:0000313" key="4">
    <source>
        <dbReference type="EMBL" id="KAG2180596.1"/>
    </source>
</evidence>
<evidence type="ECO:0000256" key="1">
    <source>
        <dbReference type="ARBA" id="ARBA00007727"/>
    </source>
</evidence>
<name>A0A8H7PV03_9FUNG</name>
<comment type="similarity">
    <text evidence="1">Belongs to the PC-esterase family. TBL subfamily.</text>
</comment>
<dbReference type="InterPro" id="IPR029962">
    <property type="entry name" value="TBL"/>
</dbReference>
<dbReference type="GO" id="GO:0016413">
    <property type="term" value="F:O-acetyltransferase activity"/>
    <property type="evidence" value="ECO:0007669"/>
    <property type="project" value="InterPro"/>
</dbReference>
<evidence type="ECO:0000313" key="5">
    <source>
        <dbReference type="Proteomes" id="UP000612746"/>
    </source>
</evidence>
<organism evidence="4 5">
    <name type="scientific">Umbelopsis vinacea</name>
    <dbReference type="NCBI Taxonomy" id="44442"/>
    <lineage>
        <taxon>Eukaryota</taxon>
        <taxon>Fungi</taxon>
        <taxon>Fungi incertae sedis</taxon>
        <taxon>Mucoromycota</taxon>
        <taxon>Mucoromycotina</taxon>
        <taxon>Umbelopsidomycetes</taxon>
        <taxon>Umbelopsidales</taxon>
        <taxon>Umbelopsidaceae</taxon>
        <taxon>Umbelopsis</taxon>
    </lineage>
</organism>
<dbReference type="InterPro" id="IPR026057">
    <property type="entry name" value="TBL_C"/>
</dbReference>
<sequence length="456" mass="52366">MDQRQLRTSRRSTLRFIIYAVFVFLVYRLLASFWTNDAEEFQDTYTPPASNNPPHQADQLENVKEMPAPDLDSNEEPQPIQELNLPWYPKQAKLSTADRIELELKASKLARDEALQVLSEFNIEGIPGTAVKTNEEARAMYAKLDCFTQGSWVYNPTPRELLFHLQESLYSKCDKRYERDHKDTDTSEWKVRNELKYIWTPLDRSQCPLVPVDKSNWCDVMSGRHILLVGDILQFQMHELLLDSFRDGPAVCYGELNCKDHTLCSEPEVRMRYLRNDVLSVVRKNPEVPGGHPEMRVVQWPWITSNVIGRYPVLILNRGASYVDDDLFRTQLIDTMRVIRTAKMDHLIIYRSTPIGHPDCDSATAPLEGKPTESELQDLPYHWGDFKRQNLIAKEIVQAAGGVFIDVAQMTDLRADGHIGGQDCMRYCIPGPLDAWADILYNVFVLLGKPATSKFT</sequence>
<dbReference type="Proteomes" id="UP000612746">
    <property type="component" value="Unassembled WGS sequence"/>
</dbReference>
<feature type="domain" description="Trichome birefringence-like C-terminal" evidence="3">
    <location>
        <begin position="336"/>
        <end position="442"/>
    </location>
</feature>
<evidence type="ECO:0000256" key="2">
    <source>
        <dbReference type="SAM" id="Phobius"/>
    </source>
</evidence>
<dbReference type="PANTHER" id="PTHR32285:SF48">
    <property type="entry name" value="PROTEIN TRICHOME BIREFRINGENCE-LIKE 19"/>
    <property type="match status" value="1"/>
</dbReference>
<protein>
    <recommendedName>
        <fullName evidence="3">Trichome birefringence-like C-terminal domain-containing protein</fullName>
    </recommendedName>
</protein>
<reference evidence="4" key="1">
    <citation type="submission" date="2020-12" db="EMBL/GenBank/DDBJ databases">
        <title>Metabolic potential, ecology and presence of endohyphal bacteria is reflected in genomic diversity of Mucoromycotina.</title>
        <authorList>
            <person name="Muszewska A."/>
            <person name="Okrasinska A."/>
            <person name="Steczkiewicz K."/>
            <person name="Drgas O."/>
            <person name="Orlowska M."/>
            <person name="Perlinska-Lenart U."/>
            <person name="Aleksandrzak-Piekarczyk T."/>
            <person name="Szatraj K."/>
            <person name="Zielenkiewicz U."/>
            <person name="Pilsyk S."/>
            <person name="Malc E."/>
            <person name="Mieczkowski P."/>
            <person name="Kruszewska J.S."/>
            <person name="Biernat P."/>
            <person name="Pawlowska J."/>
        </authorList>
    </citation>
    <scope>NUCLEOTIDE SEQUENCE</scope>
    <source>
        <strain evidence="4">WA0000051536</strain>
    </source>
</reference>
<keyword evidence="2" id="KW-0472">Membrane</keyword>
<dbReference type="PANTHER" id="PTHR32285">
    <property type="entry name" value="PROTEIN TRICHOME BIREFRINGENCE-LIKE 9-RELATED"/>
    <property type="match status" value="1"/>
</dbReference>
<dbReference type="Pfam" id="PF13839">
    <property type="entry name" value="PC-Esterase"/>
    <property type="match status" value="1"/>
</dbReference>
<gene>
    <name evidence="4" type="ORF">INT44_003600</name>
</gene>
<keyword evidence="2" id="KW-1133">Transmembrane helix</keyword>
<keyword evidence="2" id="KW-0812">Transmembrane</keyword>
<proteinExistence type="inferred from homology"/>
<accession>A0A8H7PV03</accession>
<comment type="caution">
    <text evidence="4">The sequence shown here is derived from an EMBL/GenBank/DDBJ whole genome shotgun (WGS) entry which is preliminary data.</text>
</comment>
<feature type="transmembrane region" description="Helical" evidence="2">
    <location>
        <begin position="12"/>
        <end position="34"/>
    </location>
</feature>
<dbReference type="EMBL" id="JAEPRA010000009">
    <property type="protein sequence ID" value="KAG2180596.1"/>
    <property type="molecule type" value="Genomic_DNA"/>
</dbReference>